<proteinExistence type="predicted"/>
<name>A0AAQ4CNR1_9CREN</name>
<keyword evidence="3" id="KW-1185">Reference proteome</keyword>
<reference evidence="2 3" key="1">
    <citation type="journal article" date="2022" name="Microbiol. Resour. Announc.">
        <title>Complete Genome Sequence of the Hyperthermophilic and Acidophilic Archaeon Saccharolobus caldissimus Strain HS-3T.</title>
        <authorList>
            <person name="Sakai H.D."/>
            <person name="Kurosawa N."/>
        </authorList>
    </citation>
    <scope>NUCLEOTIDE SEQUENCE [LARGE SCALE GENOMIC DNA]</scope>
    <source>
        <strain evidence="2 3">JCM32116</strain>
    </source>
</reference>
<dbReference type="SUPFAM" id="SSF52402">
    <property type="entry name" value="Adenine nucleotide alpha hydrolases-like"/>
    <property type="match status" value="1"/>
</dbReference>
<dbReference type="InterPro" id="IPR014729">
    <property type="entry name" value="Rossmann-like_a/b/a_fold"/>
</dbReference>
<dbReference type="KEGG" id="scas:SACC_04590"/>
<dbReference type="PANTHER" id="PTHR43196">
    <property type="entry name" value="SULFATE ADENYLYLTRANSFERASE SUBUNIT 2"/>
    <property type="match status" value="1"/>
</dbReference>
<dbReference type="Gene3D" id="3.40.50.620">
    <property type="entry name" value="HUPs"/>
    <property type="match status" value="1"/>
</dbReference>
<dbReference type="AlphaFoldDB" id="A0AAQ4CNR1"/>
<gene>
    <name evidence="2" type="ORF">SACC_04590</name>
</gene>
<feature type="domain" description="Phosphoadenosine phosphosulphate reductase" evidence="1">
    <location>
        <begin position="22"/>
        <end position="232"/>
    </location>
</feature>
<evidence type="ECO:0000259" key="1">
    <source>
        <dbReference type="Pfam" id="PF01507"/>
    </source>
</evidence>
<protein>
    <recommendedName>
        <fullName evidence="1">Phosphoadenosine phosphosulphate reductase domain-containing protein</fullName>
    </recommendedName>
</protein>
<dbReference type="PANTHER" id="PTHR43196:SF2">
    <property type="entry name" value="PHOSPHOADENOSINE PHOSPHOSULFATE REDUCTASE"/>
    <property type="match status" value="1"/>
</dbReference>
<sequence length="390" mass="45891">MAHKLTETFRVFDSLKNENRFILAYSGGKDSTLVSILFFKWLSSRKLSGKEIYIIHNDTQSELDILETWARDFMNQFCRKVEDTGNVCQKLFSTPNQNFFIKTIILGYPAPSFAFRWCVNHLKITPNKEMIKKLSDKPFILITGHREEESSARASIIKNNSLTSCPLSEYSCNSSFFMNLDVKNGVKVMPIKNWTVNEVWQYLARVNDFDLSGLYLLYNGNLEARYGCWHCTLVKIQKNIYNLSDNYYYLEALRIIYRTVSDIEIFREKKEWGYSKLGPLNALGRGLMLKLFPITEKYSGKRFYGLDEYKIEGYSLREIFYEIDPDEADKVIQKIKFRTKGNRFISIKTLRTVKIDKYLLDKIYEYIKRNVAYNILEIRGNYVEKLLNEI</sequence>
<evidence type="ECO:0000313" key="2">
    <source>
        <dbReference type="EMBL" id="BDB97442.1"/>
    </source>
</evidence>
<dbReference type="RefSeq" id="WP_229571436.1">
    <property type="nucleotide sequence ID" value="NZ_AP025226.1"/>
</dbReference>
<evidence type="ECO:0000313" key="3">
    <source>
        <dbReference type="Proteomes" id="UP001319921"/>
    </source>
</evidence>
<dbReference type="EMBL" id="AP025226">
    <property type="protein sequence ID" value="BDB97442.1"/>
    <property type="molecule type" value="Genomic_DNA"/>
</dbReference>
<dbReference type="Pfam" id="PF01507">
    <property type="entry name" value="PAPS_reduct"/>
    <property type="match status" value="1"/>
</dbReference>
<dbReference type="InterPro" id="IPR050128">
    <property type="entry name" value="Sulfate_adenylyltrnsfr_sub2"/>
</dbReference>
<organism evidence="2 3">
    <name type="scientific">Saccharolobus caldissimus</name>
    <dbReference type="NCBI Taxonomy" id="1702097"/>
    <lineage>
        <taxon>Archaea</taxon>
        <taxon>Thermoproteota</taxon>
        <taxon>Thermoprotei</taxon>
        <taxon>Sulfolobales</taxon>
        <taxon>Sulfolobaceae</taxon>
        <taxon>Saccharolobus</taxon>
    </lineage>
</organism>
<dbReference type="InterPro" id="IPR002500">
    <property type="entry name" value="PAPS_reduct_dom"/>
</dbReference>
<accession>A0AAQ4CNR1</accession>
<dbReference type="Proteomes" id="UP001319921">
    <property type="component" value="Chromosome"/>
</dbReference>
<dbReference type="GeneID" id="68865189"/>
<dbReference type="GO" id="GO:0003824">
    <property type="term" value="F:catalytic activity"/>
    <property type="evidence" value="ECO:0007669"/>
    <property type="project" value="InterPro"/>
</dbReference>